<dbReference type="Pfam" id="PF11751">
    <property type="entry name" value="PorP_SprF"/>
    <property type="match status" value="1"/>
</dbReference>
<dbReference type="RefSeq" id="WP_163284096.1">
    <property type="nucleotide sequence ID" value="NZ_JAAGVY010000008.1"/>
</dbReference>
<dbReference type="NCBIfam" id="TIGR03519">
    <property type="entry name" value="T9SS_PorP_fam"/>
    <property type="match status" value="1"/>
</dbReference>
<dbReference type="InterPro" id="IPR019861">
    <property type="entry name" value="PorP/SprF_Bacteroidetes"/>
</dbReference>
<dbReference type="EMBL" id="JAAGVY010000008">
    <property type="protein sequence ID" value="NEN23160.1"/>
    <property type="molecule type" value="Genomic_DNA"/>
</dbReference>
<organism evidence="2 3">
    <name type="scientific">Cryomorpha ignava</name>
    <dbReference type="NCBI Taxonomy" id="101383"/>
    <lineage>
        <taxon>Bacteria</taxon>
        <taxon>Pseudomonadati</taxon>
        <taxon>Bacteroidota</taxon>
        <taxon>Flavobacteriia</taxon>
        <taxon>Flavobacteriales</taxon>
        <taxon>Cryomorphaceae</taxon>
        <taxon>Cryomorpha</taxon>
    </lineage>
</organism>
<name>A0A7K3WND4_9FLAO</name>
<protein>
    <submittedName>
        <fullName evidence="2">Type IX secretion system membrane protein PorP/SprF</fullName>
    </submittedName>
</protein>
<feature type="chain" id="PRO_5029611938" evidence="1">
    <location>
        <begin position="22"/>
        <end position="331"/>
    </location>
</feature>
<evidence type="ECO:0000256" key="1">
    <source>
        <dbReference type="SAM" id="SignalP"/>
    </source>
</evidence>
<keyword evidence="1" id="KW-0732">Signal</keyword>
<proteinExistence type="predicted"/>
<reference evidence="2 3" key="1">
    <citation type="submission" date="2020-02" db="EMBL/GenBank/DDBJ databases">
        <title>Out from the shadows clarifying the taxonomy of the family Cryomorphaceae and related taxa by utilizing the GTDB taxonomic framework.</title>
        <authorList>
            <person name="Bowman J.P."/>
        </authorList>
    </citation>
    <scope>NUCLEOTIDE SEQUENCE [LARGE SCALE GENOMIC DNA]</scope>
    <source>
        <strain evidence="2 3">QSSC 1-22</strain>
    </source>
</reference>
<evidence type="ECO:0000313" key="2">
    <source>
        <dbReference type="EMBL" id="NEN23160.1"/>
    </source>
</evidence>
<evidence type="ECO:0000313" key="3">
    <source>
        <dbReference type="Proteomes" id="UP000486602"/>
    </source>
</evidence>
<accession>A0A7K3WND4</accession>
<sequence length="331" mass="37128">MKTKIYILAGLLFLSLQGIMAQQLPQFSQYMQNMYVLNPAASSLDKDIDINLGFRQQWAGFDGAPQTYYANGSVNLGKKPKVLQNRYSIPISRRDLYKSTETIRYAKHVVGGMAAIDEYGLFKRTSVMASYSYHMPIADKYWLAIGTSFGWYGLTFGSDMVVLENPTDNTYSDFIANGTQSNLFDINAGVFLYSDRAFLGYSVYQIAQNEINLGNEGTEMNFSDARLKIHQFATVGYSIPVSENVDLTPSLLFKILGPAPLSVDVNVKAEFREKFWLGLSYRNEDAVSVLAGLHINDWMKVGYAYDYVTSSINNLSSGSHEIVLGFQFNKK</sequence>
<dbReference type="Proteomes" id="UP000486602">
    <property type="component" value="Unassembled WGS sequence"/>
</dbReference>
<feature type="signal peptide" evidence="1">
    <location>
        <begin position="1"/>
        <end position="21"/>
    </location>
</feature>
<dbReference type="AlphaFoldDB" id="A0A7K3WND4"/>
<gene>
    <name evidence="2" type="ORF">G3O08_06565</name>
</gene>
<keyword evidence="3" id="KW-1185">Reference proteome</keyword>
<comment type="caution">
    <text evidence="2">The sequence shown here is derived from an EMBL/GenBank/DDBJ whole genome shotgun (WGS) entry which is preliminary data.</text>
</comment>